<evidence type="ECO:0000256" key="7">
    <source>
        <dbReference type="SAM" id="MobiDB-lite"/>
    </source>
</evidence>
<dbReference type="GO" id="GO:0019905">
    <property type="term" value="F:syntaxin binding"/>
    <property type="evidence" value="ECO:0007669"/>
    <property type="project" value="TreeGrafter"/>
</dbReference>
<dbReference type="PANTHER" id="PTHR10241">
    <property type="entry name" value="LETHAL 2 GIANT LARVAE PROTEIN"/>
    <property type="match status" value="1"/>
</dbReference>
<dbReference type="CDD" id="cd15873">
    <property type="entry name" value="R-SNARE_STXBP5_6"/>
    <property type="match status" value="1"/>
</dbReference>
<evidence type="ECO:0000256" key="4">
    <source>
        <dbReference type="ARBA" id="ARBA00022490"/>
    </source>
</evidence>
<dbReference type="AlphaFoldDB" id="A0A6J1B948"/>
<evidence type="ECO:0000313" key="9">
    <source>
        <dbReference type="Proteomes" id="UP000504621"/>
    </source>
</evidence>
<dbReference type="Gene3D" id="1.20.5.110">
    <property type="match status" value="1"/>
</dbReference>
<keyword evidence="6" id="KW-0175">Coiled coil</keyword>
<dbReference type="InterPro" id="IPR036322">
    <property type="entry name" value="WD40_repeat_dom_sf"/>
</dbReference>
<keyword evidence="5" id="KW-0853">WD repeat</keyword>
<dbReference type="InterPro" id="IPR015943">
    <property type="entry name" value="WD40/YVTN_repeat-like_dom_sf"/>
</dbReference>
<dbReference type="GO" id="GO:0006893">
    <property type="term" value="P:Golgi to plasma membrane transport"/>
    <property type="evidence" value="ECO:0007669"/>
    <property type="project" value="TreeGrafter"/>
</dbReference>
<dbReference type="GeneID" id="110425226"/>
<dbReference type="Gene3D" id="2.130.10.10">
    <property type="entry name" value="YVTN repeat-like/Quinoprotein amine dehydrogenase"/>
    <property type="match status" value="3"/>
</dbReference>
<keyword evidence="4" id="KW-0963">Cytoplasm</keyword>
<proteinExistence type="inferred from homology"/>
<dbReference type="Proteomes" id="UP000504621">
    <property type="component" value="Unplaced"/>
</dbReference>
<dbReference type="GO" id="GO:0006887">
    <property type="term" value="P:exocytosis"/>
    <property type="evidence" value="ECO:0007669"/>
    <property type="project" value="UniProtKB-KW"/>
</dbReference>
<reference evidence="10" key="1">
    <citation type="submission" date="2025-08" db="UniProtKB">
        <authorList>
            <consortium name="RefSeq"/>
        </authorList>
    </citation>
    <scope>IDENTIFICATION</scope>
    <source>
        <tissue evidence="10">Leaf</tissue>
    </source>
</reference>
<dbReference type="InterPro" id="IPR042855">
    <property type="entry name" value="V_SNARE_CC"/>
</dbReference>
<feature type="repeat" description="WD" evidence="5">
    <location>
        <begin position="78"/>
        <end position="119"/>
    </location>
</feature>
<comment type="similarity">
    <text evidence="2">Belongs to the WD repeat L(2)GL family.</text>
</comment>
<dbReference type="PANTHER" id="PTHR10241:SF38">
    <property type="entry name" value="TRANSDUCIN FAMILY PROTEIN _ WD-40 REPEAT FAMILY PROTEIN"/>
    <property type="match status" value="1"/>
</dbReference>
<evidence type="ECO:0000256" key="6">
    <source>
        <dbReference type="PROSITE-ProRule" id="PRU00290"/>
    </source>
</evidence>
<organism evidence="9 10">
    <name type="scientific">Herrania umbratica</name>
    <dbReference type="NCBI Taxonomy" id="108875"/>
    <lineage>
        <taxon>Eukaryota</taxon>
        <taxon>Viridiplantae</taxon>
        <taxon>Streptophyta</taxon>
        <taxon>Embryophyta</taxon>
        <taxon>Tracheophyta</taxon>
        <taxon>Spermatophyta</taxon>
        <taxon>Magnoliopsida</taxon>
        <taxon>eudicotyledons</taxon>
        <taxon>Gunneridae</taxon>
        <taxon>Pentapetalae</taxon>
        <taxon>rosids</taxon>
        <taxon>malvids</taxon>
        <taxon>Malvales</taxon>
        <taxon>Malvaceae</taxon>
        <taxon>Byttnerioideae</taxon>
        <taxon>Herrania</taxon>
    </lineage>
</organism>
<evidence type="ECO:0000259" key="8">
    <source>
        <dbReference type="PROSITE" id="PS50892"/>
    </source>
</evidence>
<dbReference type="GO" id="GO:0045159">
    <property type="term" value="F:myosin II binding"/>
    <property type="evidence" value="ECO:0007669"/>
    <property type="project" value="TreeGrafter"/>
</dbReference>
<dbReference type="GO" id="GO:0005096">
    <property type="term" value="F:GTPase activator activity"/>
    <property type="evidence" value="ECO:0007669"/>
    <property type="project" value="TreeGrafter"/>
</dbReference>
<dbReference type="GO" id="GO:0005886">
    <property type="term" value="C:plasma membrane"/>
    <property type="evidence" value="ECO:0007669"/>
    <property type="project" value="TreeGrafter"/>
</dbReference>
<dbReference type="SUPFAM" id="SSF58038">
    <property type="entry name" value="SNARE fusion complex"/>
    <property type="match status" value="1"/>
</dbReference>
<comment type="subcellular location">
    <subcellularLocation>
        <location evidence="1">Cytoplasm</location>
    </subcellularLocation>
</comment>
<dbReference type="InterPro" id="IPR001680">
    <property type="entry name" value="WD40_rpt"/>
</dbReference>
<sequence length="1114" mass="121556">MFTKFFHNQGASPQSPKSDVAKGSLTSADLNPRVTVHYGIPATASVLACDHIQRLVAVGTLDGRIKVIGGENVEALLVSPKQLPIKNLEFIQNQGFLVSVSNENEIQVWDLEQRQIASHIQWESNITAFKVIHGTSYMYLGDEHGMVYVIKYDAEEHKLAHLPYYIPTNVIAEEAGISSPNHPSVVGVLPQPCSQGNRVLIAYENGLLVVWDISEDRVVLVRGNKDLQLKGRTTSDSPEEKKLEVSDCASDGDEVKEISSLCWASNDGSILAVGYVDGDIMFWNLSTTTCKKIQQAEKSPNNVVKLQLSSGEKRLPVIVLHWSANQSCGDHGCKLFVYGGDNIGSEEVLTILSLEWASGIESLKCVSRMDLTPNGSFADMVLLPTVGVTESGGNLLFVLTNPGQLHVYDDACLAALLSQQEKKPCVSSGQYVLPIPTVDPCMTVSKLGFVYRDGEFSKALSKIVSAAKLKAPHTPTTGSRRWPLTGGIPSLLSEAEDYQVERVYVAGYQDGSVRIWDATYPALSLIFVLGTEIDGQVPGFDIAGASASVSALEICSLTQSVAVGNQCGMVRLYKLTGTSDEMSLNIVKETEKEVHTLHQTDGPRCMAVFSLLNSPVCVLQFAKFGTRLAVGFNCGRVAMVDVSTFSVLFITDSLSHSNSPVGLSAMISFTDNDSLVNSPRDSVSTSLNDNEKWLAFIMTKDAYLTVLDGTTGNVVSSLSIPLKAESSAISMYILEGGDIVSTVPSESSETKFEPAQSSPDHGITPVEAKSEISAQVAFFGQRLKSLLILLCFEDELHLCSLKSVIQGTTDSIRAVNLPKQCSWTSAFKIDDKECGLVLLYRTGVLEIRSMKTLEVMGESSLMTLLRWNFKTNMEKIICSSNRGQIILIHGCELAAISILALENDFRIPDSLPCIHDTVLAAAFDATVGLSPSQNKSQDTAPGTFGGLIKGSRVGKLDENVQIQEACKNDFSHLESIFSSPPFLKPSMASTDWQEVLDLNIDDIQIDEPVTISSSSEKIKNDSKEQRTERERLFEGAGNDAKPRLRTAEEIRAKYRGAEDAAAAAARAKDRLVERQEKLERINERTQELQSGAENFASMANELAKRMEKKKWWNL</sequence>
<dbReference type="PROSITE" id="PS50082">
    <property type="entry name" value="WD_REPEATS_2"/>
    <property type="match status" value="1"/>
</dbReference>
<feature type="region of interest" description="Disordered" evidence="7">
    <location>
        <begin position="1"/>
        <end position="24"/>
    </location>
</feature>
<dbReference type="GO" id="GO:0005737">
    <property type="term" value="C:cytoplasm"/>
    <property type="evidence" value="ECO:0007669"/>
    <property type="project" value="UniProtKB-SubCell"/>
</dbReference>
<dbReference type="SMART" id="SM00320">
    <property type="entry name" value="WD40"/>
    <property type="match status" value="5"/>
</dbReference>
<dbReference type="SUPFAM" id="SSF50978">
    <property type="entry name" value="WD40 repeat-like"/>
    <property type="match status" value="2"/>
</dbReference>
<feature type="compositionally biased region" description="Basic and acidic residues" evidence="7">
    <location>
        <begin position="1016"/>
        <end position="1030"/>
    </location>
</feature>
<feature type="domain" description="V-SNARE coiled-coil homology" evidence="8">
    <location>
        <begin position="1049"/>
        <end position="1113"/>
    </location>
</feature>
<evidence type="ECO:0000256" key="3">
    <source>
        <dbReference type="ARBA" id="ARBA00022483"/>
    </source>
</evidence>
<evidence type="ECO:0000256" key="1">
    <source>
        <dbReference type="ARBA" id="ARBA00004496"/>
    </source>
</evidence>
<accession>A0A6J1B948</accession>
<evidence type="ECO:0000256" key="2">
    <source>
        <dbReference type="ARBA" id="ARBA00008070"/>
    </source>
</evidence>
<evidence type="ECO:0000313" key="10">
    <source>
        <dbReference type="RefSeq" id="XP_021295746.1"/>
    </source>
</evidence>
<protein>
    <submittedName>
        <fullName evidence="10">Uncharacterized protein LOC110425226 isoform X1</fullName>
    </submittedName>
</protein>
<dbReference type="RefSeq" id="XP_021295746.1">
    <property type="nucleotide sequence ID" value="XM_021440071.1"/>
</dbReference>
<feature type="region of interest" description="Disordered" evidence="7">
    <location>
        <begin position="1011"/>
        <end position="1030"/>
    </location>
</feature>
<name>A0A6J1B948_9ROSI</name>
<evidence type="ECO:0000256" key="5">
    <source>
        <dbReference type="PROSITE-ProRule" id="PRU00221"/>
    </source>
</evidence>
<dbReference type="OrthoDB" id="19944at2759"/>
<keyword evidence="3" id="KW-0268">Exocytosis</keyword>
<gene>
    <name evidence="10" type="primary">LOC110425226</name>
</gene>
<keyword evidence="9" id="KW-1185">Reference proteome</keyword>
<dbReference type="PROSITE" id="PS50892">
    <property type="entry name" value="V_SNARE"/>
    <property type="match status" value="1"/>
</dbReference>